<evidence type="ECO:0000313" key="13">
    <source>
        <dbReference type="Proteomes" id="UP000811899"/>
    </source>
</evidence>
<dbReference type="Gene3D" id="6.10.250.690">
    <property type="match status" value="1"/>
</dbReference>
<dbReference type="PANTHER" id="PTHR48111">
    <property type="entry name" value="REGULATOR OF RPOS"/>
    <property type="match status" value="1"/>
</dbReference>
<dbReference type="FunFam" id="3.40.50.2300:FF:000001">
    <property type="entry name" value="DNA-binding response regulator PhoB"/>
    <property type="match status" value="1"/>
</dbReference>
<dbReference type="CDD" id="cd00383">
    <property type="entry name" value="trans_reg_C"/>
    <property type="match status" value="1"/>
</dbReference>
<evidence type="ECO:0000256" key="8">
    <source>
        <dbReference type="PROSITE-ProRule" id="PRU00169"/>
    </source>
</evidence>
<dbReference type="PROSITE" id="PS50110">
    <property type="entry name" value="RESPONSE_REGULATORY"/>
    <property type="match status" value="1"/>
</dbReference>
<gene>
    <name evidence="12" type="ORF">KI809_03275</name>
</gene>
<dbReference type="SUPFAM" id="SSF46894">
    <property type="entry name" value="C-terminal effector domain of the bipartite response regulators"/>
    <property type="match status" value="1"/>
</dbReference>
<dbReference type="Gene3D" id="3.40.50.2300">
    <property type="match status" value="1"/>
</dbReference>
<evidence type="ECO:0000256" key="4">
    <source>
        <dbReference type="ARBA" id="ARBA00023015"/>
    </source>
</evidence>
<feature type="domain" description="OmpR/PhoB-type" evidence="11">
    <location>
        <begin position="128"/>
        <end position="224"/>
    </location>
</feature>
<dbReference type="Pfam" id="PF00486">
    <property type="entry name" value="Trans_reg_C"/>
    <property type="match status" value="1"/>
</dbReference>
<dbReference type="GO" id="GO:0000976">
    <property type="term" value="F:transcription cis-regulatory region binding"/>
    <property type="evidence" value="ECO:0007669"/>
    <property type="project" value="TreeGrafter"/>
</dbReference>
<dbReference type="AlphaFoldDB" id="A0AAW4KXN7"/>
<keyword evidence="4" id="KW-0805">Transcription regulation</keyword>
<dbReference type="SUPFAM" id="SSF52172">
    <property type="entry name" value="CheY-like"/>
    <property type="match status" value="1"/>
</dbReference>
<dbReference type="InterPro" id="IPR011006">
    <property type="entry name" value="CheY-like_superfamily"/>
</dbReference>
<keyword evidence="3" id="KW-0902">Two-component regulatory system</keyword>
<evidence type="ECO:0000256" key="2">
    <source>
        <dbReference type="ARBA" id="ARBA00022553"/>
    </source>
</evidence>
<accession>A0AAW4KXN7</accession>
<evidence type="ECO:0000256" key="9">
    <source>
        <dbReference type="PROSITE-ProRule" id="PRU01091"/>
    </source>
</evidence>
<dbReference type="GO" id="GO:0032993">
    <property type="term" value="C:protein-DNA complex"/>
    <property type="evidence" value="ECO:0007669"/>
    <property type="project" value="TreeGrafter"/>
</dbReference>
<feature type="DNA-binding region" description="OmpR/PhoB-type" evidence="9">
    <location>
        <begin position="128"/>
        <end position="224"/>
    </location>
</feature>
<dbReference type="SMART" id="SM00862">
    <property type="entry name" value="Trans_reg_C"/>
    <property type="match status" value="1"/>
</dbReference>
<protein>
    <recommendedName>
        <fullName evidence="1">Phosphate regulon transcriptional regulatory protein PhoB</fullName>
    </recommendedName>
</protein>
<comment type="caution">
    <text evidence="12">The sequence shown here is derived from an EMBL/GenBank/DDBJ whole genome shotgun (WGS) entry which is preliminary data.</text>
</comment>
<keyword evidence="5 9" id="KW-0238">DNA-binding</keyword>
<evidence type="ECO:0000256" key="1">
    <source>
        <dbReference type="ARBA" id="ARBA00013332"/>
    </source>
</evidence>
<dbReference type="InterPro" id="IPR001789">
    <property type="entry name" value="Sig_transdc_resp-reg_receiver"/>
</dbReference>
<dbReference type="GO" id="GO:0006355">
    <property type="term" value="P:regulation of DNA-templated transcription"/>
    <property type="evidence" value="ECO:0007669"/>
    <property type="project" value="InterPro"/>
</dbReference>
<sequence length="225" mass="25216">MKILIIEDERDLADLVAFNLHKEGYQTDVATDGRSGLERVISEKPDLVILDLMLPEISGIEICKAIRRNESCSAIPVLMVTAKGEEIDKVVGFEVGADDYLVKPFSTRELLLRVKAILRRSANEKPEAKLFRAGPVAIDTESHKVTSDGQEITLTITEFKLLLTLMERLGRMQSREQLLSHVWGYSSDADTRTVDTHITRLRSKLGTAGDLIKTIRGFGYKMEVE</sequence>
<name>A0AAW4KXN7_9BACT</name>
<dbReference type="SMART" id="SM00448">
    <property type="entry name" value="REC"/>
    <property type="match status" value="1"/>
</dbReference>
<dbReference type="PROSITE" id="PS51755">
    <property type="entry name" value="OMPR_PHOB"/>
    <property type="match status" value="1"/>
</dbReference>
<evidence type="ECO:0000256" key="6">
    <source>
        <dbReference type="ARBA" id="ARBA00023163"/>
    </source>
</evidence>
<dbReference type="InterPro" id="IPR016032">
    <property type="entry name" value="Sig_transdc_resp-reg_C-effctor"/>
</dbReference>
<comment type="function">
    <text evidence="7">This protein is a positive regulator for the phosphate regulon. Transcription of this operon is positively regulated by PhoB and PhoR when phosphate is limited.</text>
</comment>
<dbReference type="InterPro" id="IPR039420">
    <property type="entry name" value="WalR-like"/>
</dbReference>
<dbReference type="Gene3D" id="1.10.10.10">
    <property type="entry name" value="Winged helix-like DNA-binding domain superfamily/Winged helix DNA-binding domain"/>
    <property type="match status" value="1"/>
</dbReference>
<dbReference type="FunFam" id="1.10.10.10:FF:000018">
    <property type="entry name" value="DNA-binding response regulator ResD"/>
    <property type="match status" value="1"/>
</dbReference>
<feature type="modified residue" description="4-aspartylphosphate" evidence="8">
    <location>
        <position position="51"/>
    </location>
</feature>
<dbReference type="GO" id="GO:0000156">
    <property type="term" value="F:phosphorelay response regulator activity"/>
    <property type="evidence" value="ECO:0007669"/>
    <property type="project" value="TreeGrafter"/>
</dbReference>
<reference evidence="12 13" key="1">
    <citation type="submission" date="2021-05" db="EMBL/GenBank/DDBJ databases">
        <title>The draft genome of Geobacter pelophilus DSM 12255.</title>
        <authorList>
            <person name="Xu Z."/>
            <person name="Masuda Y."/>
            <person name="Itoh H."/>
            <person name="Senoo K."/>
        </authorList>
    </citation>
    <scope>NUCLEOTIDE SEQUENCE [LARGE SCALE GENOMIC DNA]</scope>
    <source>
        <strain evidence="12 13">DSM 12255</strain>
    </source>
</reference>
<dbReference type="GO" id="GO:0005829">
    <property type="term" value="C:cytosol"/>
    <property type="evidence" value="ECO:0007669"/>
    <property type="project" value="TreeGrafter"/>
</dbReference>
<dbReference type="Pfam" id="PF00072">
    <property type="entry name" value="Response_reg"/>
    <property type="match status" value="1"/>
</dbReference>
<dbReference type="InterPro" id="IPR001867">
    <property type="entry name" value="OmpR/PhoB-type_DNA-bd"/>
</dbReference>
<keyword evidence="13" id="KW-1185">Reference proteome</keyword>
<evidence type="ECO:0000313" key="12">
    <source>
        <dbReference type="EMBL" id="MBT0663313.1"/>
    </source>
</evidence>
<dbReference type="InterPro" id="IPR036388">
    <property type="entry name" value="WH-like_DNA-bd_sf"/>
</dbReference>
<evidence type="ECO:0000256" key="5">
    <source>
        <dbReference type="ARBA" id="ARBA00023125"/>
    </source>
</evidence>
<keyword evidence="6" id="KW-0804">Transcription</keyword>
<evidence type="ECO:0000259" key="10">
    <source>
        <dbReference type="PROSITE" id="PS50110"/>
    </source>
</evidence>
<evidence type="ECO:0000256" key="3">
    <source>
        <dbReference type="ARBA" id="ARBA00023012"/>
    </source>
</evidence>
<evidence type="ECO:0000259" key="11">
    <source>
        <dbReference type="PROSITE" id="PS51755"/>
    </source>
</evidence>
<organism evidence="12 13">
    <name type="scientific">Geoanaerobacter pelophilus</name>
    <dbReference type="NCBI Taxonomy" id="60036"/>
    <lineage>
        <taxon>Bacteria</taxon>
        <taxon>Pseudomonadati</taxon>
        <taxon>Thermodesulfobacteriota</taxon>
        <taxon>Desulfuromonadia</taxon>
        <taxon>Geobacterales</taxon>
        <taxon>Geobacteraceae</taxon>
        <taxon>Geoanaerobacter</taxon>
    </lineage>
</organism>
<dbReference type="Proteomes" id="UP000811899">
    <property type="component" value="Unassembled WGS sequence"/>
</dbReference>
<proteinExistence type="predicted"/>
<keyword evidence="2 8" id="KW-0597">Phosphoprotein</keyword>
<feature type="domain" description="Response regulatory" evidence="10">
    <location>
        <begin position="2"/>
        <end position="118"/>
    </location>
</feature>
<dbReference type="EMBL" id="JAHCVJ010000001">
    <property type="protein sequence ID" value="MBT0663313.1"/>
    <property type="molecule type" value="Genomic_DNA"/>
</dbReference>
<evidence type="ECO:0000256" key="7">
    <source>
        <dbReference type="ARBA" id="ARBA00024735"/>
    </source>
</evidence>
<dbReference type="PANTHER" id="PTHR48111:SF21">
    <property type="entry name" value="DNA-BINDING DUAL MASTER TRANSCRIPTIONAL REGULATOR RPAA"/>
    <property type="match status" value="1"/>
</dbReference>